<dbReference type="EMBL" id="JBHSPX010000004">
    <property type="protein sequence ID" value="MFC6063607.1"/>
    <property type="molecule type" value="Genomic_DNA"/>
</dbReference>
<dbReference type="Pfam" id="PF04909">
    <property type="entry name" value="Amidohydro_2"/>
    <property type="match status" value="1"/>
</dbReference>
<dbReference type="PANTHER" id="PTHR43569">
    <property type="entry name" value="AMIDOHYDROLASE"/>
    <property type="match status" value="1"/>
</dbReference>
<sequence length="274" mass="29245">MIDAHHHLWNPAVRAYPWLDPDAHAPIHHPYTPADLRQQAAAHGVTATVLVQTVATTEETADFLATARASGGLIAGVVGWTDLTAPELALPDDPLLVGVRHQAEDEPEPRWLVRSDVRRSLAALGARALAYDVLVRAPQRQAALECVRGLDEVPFVLDHAGKPGIAAGEWEPWASWITSMAACANTVCKLSGLVTEAPGHAWTAELLRPYAEHVLAAFGADRVLFGSDWPVCELAGGYAAVRALTDDLLRGCTATERAAVLGDTARRVYGLGVG</sequence>
<dbReference type="Gene3D" id="3.20.20.140">
    <property type="entry name" value="Metal-dependent hydrolases"/>
    <property type="match status" value="1"/>
</dbReference>
<name>A0ABW1MKI1_9ACTN</name>
<dbReference type="InterPro" id="IPR032466">
    <property type="entry name" value="Metal_Hydrolase"/>
</dbReference>
<comment type="similarity">
    <text evidence="1">Belongs to the metallo-dependent hydrolases superfamily.</text>
</comment>
<evidence type="ECO:0000313" key="3">
    <source>
        <dbReference type="EMBL" id="MFC6063607.1"/>
    </source>
</evidence>
<gene>
    <name evidence="3" type="ORF">ACFP4F_13700</name>
</gene>
<evidence type="ECO:0000313" key="4">
    <source>
        <dbReference type="Proteomes" id="UP001596139"/>
    </source>
</evidence>
<dbReference type="InterPro" id="IPR052350">
    <property type="entry name" value="Metallo-dep_Lactonases"/>
</dbReference>
<dbReference type="InterPro" id="IPR006680">
    <property type="entry name" value="Amidohydro-rel"/>
</dbReference>
<dbReference type="SUPFAM" id="SSF51556">
    <property type="entry name" value="Metallo-dependent hydrolases"/>
    <property type="match status" value="1"/>
</dbReference>
<evidence type="ECO:0000259" key="2">
    <source>
        <dbReference type="Pfam" id="PF04909"/>
    </source>
</evidence>
<accession>A0ABW1MKI1</accession>
<reference evidence="4" key="1">
    <citation type="journal article" date="2019" name="Int. J. Syst. Evol. Microbiol.">
        <title>The Global Catalogue of Microorganisms (GCM) 10K type strain sequencing project: providing services to taxonomists for standard genome sequencing and annotation.</title>
        <authorList>
            <consortium name="The Broad Institute Genomics Platform"/>
            <consortium name="The Broad Institute Genome Sequencing Center for Infectious Disease"/>
            <person name="Wu L."/>
            <person name="Ma J."/>
        </authorList>
    </citation>
    <scope>NUCLEOTIDE SEQUENCE [LARGE SCALE GENOMIC DNA]</scope>
    <source>
        <strain evidence="4">CGMCC 1.15180</strain>
    </source>
</reference>
<protein>
    <submittedName>
        <fullName evidence="3">Amidohydrolase family protein</fullName>
    </submittedName>
</protein>
<dbReference type="Proteomes" id="UP001596139">
    <property type="component" value="Unassembled WGS sequence"/>
</dbReference>
<proteinExistence type="inferred from homology"/>
<organism evidence="3 4">
    <name type="scientific">Streptomyces ochraceiscleroticus</name>
    <dbReference type="NCBI Taxonomy" id="47761"/>
    <lineage>
        <taxon>Bacteria</taxon>
        <taxon>Bacillati</taxon>
        <taxon>Actinomycetota</taxon>
        <taxon>Actinomycetes</taxon>
        <taxon>Kitasatosporales</taxon>
        <taxon>Streptomycetaceae</taxon>
        <taxon>Streptomyces</taxon>
    </lineage>
</organism>
<feature type="domain" description="Amidohydrolase-related" evidence="2">
    <location>
        <begin position="2"/>
        <end position="271"/>
    </location>
</feature>
<dbReference type="PANTHER" id="PTHR43569:SF2">
    <property type="entry name" value="AMIDOHYDROLASE-RELATED DOMAIN-CONTAINING PROTEIN"/>
    <property type="match status" value="1"/>
</dbReference>
<dbReference type="RefSeq" id="WP_031057955.1">
    <property type="nucleotide sequence ID" value="NZ_JBHSPX010000004.1"/>
</dbReference>
<comment type="caution">
    <text evidence="3">The sequence shown here is derived from an EMBL/GenBank/DDBJ whole genome shotgun (WGS) entry which is preliminary data.</text>
</comment>
<evidence type="ECO:0000256" key="1">
    <source>
        <dbReference type="ARBA" id="ARBA00038310"/>
    </source>
</evidence>
<keyword evidence="4" id="KW-1185">Reference proteome</keyword>